<dbReference type="EMBL" id="CM001889">
    <property type="protein sequence ID" value="EOY52004.1"/>
    <property type="molecule type" value="Genomic_DNA"/>
</dbReference>
<evidence type="ECO:0000313" key="2">
    <source>
        <dbReference type="Proteomes" id="UP000014062"/>
    </source>
</evidence>
<dbReference type="AlphaFoldDB" id="A0A7U9DXL2"/>
<organism evidence="1 2">
    <name type="scientific">Streptomyces lividans 1326</name>
    <dbReference type="NCBI Taxonomy" id="1200984"/>
    <lineage>
        <taxon>Bacteria</taxon>
        <taxon>Bacillati</taxon>
        <taxon>Actinomycetota</taxon>
        <taxon>Actinomycetes</taxon>
        <taxon>Kitasatosporales</taxon>
        <taxon>Streptomycetaceae</taxon>
        <taxon>Streptomyces</taxon>
    </lineage>
</organism>
<gene>
    <name evidence="1" type="ORF">SLI_7300</name>
</gene>
<reference evidence="2" key="1">
    <citation type="journal article" date="2013" name="Genome Biol. Evol.">
        <title>The genome sequence of Streptomyces lividans 66 reveals a novel tRNA-dependent peptide biosynthetic system within a metal-related genomic island.</title>
        <authorList>
            <person name="Cruz-Morales P."/>
            <person name="Vijgenboom E."/>
            <person name="Iruegas-Bocardo F."/>
            <person name="Girard G."/>
            <person name="Yanez-Guerra L.A."/>
            <person name="Ramos-Aboites H.E."/>
            <person name="Pernodet J.L."/>
            <person name="Anne J."/>
            <person name="van Wezel G.P."/>
            <person name="Barona-Gomez F."/>
        </authorList>
    </citation>
    <scope>NUCLEOTIDE SEQUENCE [LARGE SCALE GENOMIC DNA]</scope>
    <source>
        <strain evidence="2">1326</strain>
    </source>
</reference>
<dbReference type="Proteomes" id="UP000014062">
    <property type="component" value="Chromosome"/>
</dbReference>
<evidence type="ECO:0000313" key="1">
    <source>
        <dbReference type="EMBL" id="EOY52004.1"/>
    </source>
</evidence>
<protein>
    <submittedName>
        <fullName evidence="1">Uncharacterized protein</fullName>
    </submittedName>
</protein>
<accession>A0A7U9DXL2</accession>
<name>A0A7U9DXL2_STRLI</name>
<proteinExistence type="predicted"/>
<sequence>MAAEDLDHPSVVFCSLGNEILGGVVRGTRRRRYELRRVPLRPGPGLLP</sequence>